<sequence>MEPHTQEILIQLNTINKKMNKLQQEMKEMKIESRQLPHLSNASLYPISQSNSHTFGRSSQNELENDFEEHAYEFRPSRLIVDQLSLLNESYSYSHDKVQLSYYHTNFLVVDATFANYDGIFLNSSLPSVLHKVVALPFLLTDEPIFDASFKSTTLIFDKSKWYENVNAYVITKDLMIQQVRGIGSQSFGTIDHVSYRSILSLEPITMSLFEFIQLGQVKGIPIMNIQCDSIALRKDSHDQTLIMLLLRALLYSKAKDYLLDTQSEMSQKDTQIELVRSVTRLEQSTVIIQGIKVPTDTYQLSVKEMGFARHDLGDDTFALSLRQFFQDNLTYLSGNKLDPQKVSHVLSQQYNDAKIDVEVAIVTPMSEKRRKVQAFGLLVTEMDMNEGQNVFYMTDQDPPDLKNFKDVLQKAQLFKPKYEHDFKIIEMLTANKIRLQHFDSEFQQIPGSSLYVKNLPMSIEITDLIVAAGFYTFPPGSISRYIDLFFTYPQMLPYSAELETSYKIGVKRLNTMNDYGQIRTTADVETIHDGKLTMVQLDIGDGLTVSALKVRIALEKNTEQILATRQHHYYNQYPKRINHIDGLELDGFMRQTTLIEYSWDFHTYSGQKWDRDVQMDAHFRGLEAAIIPILAVPDGFITWTQQYDLEYQETVNIIAALVYRSNVQEMEIHQIKKALSDLTTVVNHLVSSVNELEKAFTRLTQQLQKNSHVPWWKKLLQGVTMVAGLAGTLAFPFCLPLAIALIAGSTALQVGMMFADGDYLSGGVQLAGALIGLGTGYYSFRKASAASYPVANLEEARVIPPDETIPGINTRTTDGLWIEVKPLNIISNKMEDVGKFMIKNTKGLLRTLMKFDNAPVHARVRSQTTKVQNGKTIRTTIVSGVTDGMPYLSHINPRPGTYEMLERYEGEGFINGWTKENVPIGGGFEDLRKSVQGLLIEGVGTDGEFQTLMKSWSKLSPQERAISLNDAQDYIRKNQAVYTEMPHTRVPISFDESLVRNVSDVFAKHTGIYELTGLGAPSGPNNCQTYSKELRDFFAKGSLRSNKLNNTSFLNDLMDAFNDSTQFKHIYTPGFEKRPEIARAGIPVVLA</sequence>
<keyword evidence="2" id="KW-1133">Transmembrane helix</keyword>
<feature type="transmembrane region" description="Helical" evidence="2">
    <location>
        <begin position="716"/>
        <end position="740"/>
    </location>
</feature>
<keyword evidence="2" id="KW-0472">Membrane</keyword>
<feature type="coiled-coil region" evidence="1">
    <location>
        <begin position="5"/>
        <end position="35"/>
    </location>
</feature>
<name>A0A3G3BTV4_9VIRU</name>
<organism evidence="3">
    <name type="scientific">Shelly beach virus</name>
    <dbReference type="NCBI Taxonomy" id="2485878"/>
    <lineage>
        <taxon>Viruses</taxon>
        <taxon>Riboviria</taxon>
    </lineage>
</organism>
<protein>
    <submittedName>
        <fullName evidence="3">VP3</fullName>
    </submittedName>
</protein>
<dbReference type="EMBL" id="MK026602">
    <property type="protein sequence ID" value="AYP67579.1"/>
    <property type="molecule type" value="Genomic_RNA"/>
</dbReference>
<accession>A0A3G3BTV4</accession>
<evidence type="ECO:0000256" key="1">
    <source>
        <dbReference type="SAM" id="Coils"/>
    </source>
</evidence>
<evidence type="ECO:0000256" key="2">
    <source>
        <dbReference type="SAM" id="Phobius"/>
    </source>
</evidence>
<proteinExistence type="predicted"/>
<feature type="transmembrane region" description="Helical" evidence="2">
    <location>
        <begin position="760"/>
        <end position="781"/>
    </location>
</feature>
<keyword evidence="1" id="KW-0175">Coiled coil</keyword>
<evidence type="ECO:0000313" key="3">
    <source>
        <dbReference type="EMBL" id="AYP67579.1"/>
    </source>
</evidence>
<keyword evidence="2" id="KW-0812">Transmembrane</keyword>
<reference evidence="3" key="1">
    <citation type="submission" date="2018-10" db="EMBL/GenBank/DDBJ databases">
        <title>Extensive Diversity of RNA Viruses in Australian Ticks.</title>
        <authorList>
            <person name="Harvey E."/>
            <person name="Rose K."/>
            <person name="Eden J.-S."/>
            <person name="Lo N."/>
            <person name="Abeyasuriya T."/>
            <person name="Shi M."/>
            <person name="Doggett S.L."/>
            <person name="Holmes E.C."/>
        </authorList>
    </citation>
    <scope>NUCLEOTIDE SEQUENCE</scope>
</reference>